<evidence type="ECO:0000259" key="1">
    <source>
        <dbReference type="PROSITE" id="PS50048"/>
    </source>
</evidence>
<keyword evidence="4" id="KW-1185">Reference proteome</keyword>
<reference evidence="3 5" key="2">
    <citation type="submission" date="2018-03" db="EMBL/GenBank/DDBJ databases">
        <authorList>
            <person name="Fogelqvist J."/>
        </authorList>
    </citation>
    <scope>NUCLEOTIDE SEQUENCE [LARGE SCALE GENOMIC DNA]</scope>
</reference>
<gene>
    <name evidence="2" type="ORF">PBRA_007372</name>
    <name evidence="3" type="ORF">PLBR_LOCUS5241</name>
</gene>
<dbReference type="SUPFAM" id="SSF57701">
    <property type="entry name" value="Zn2/Cys6 DNA-binding domain"/>
    <property type="match status" value="2"/>
</dbReference>
<dbReference type="EMBL" id="CDSF01000092">
    <property type="protein sequence ID" value="CEO99639.1"/>
    <property type="molecule type" value="Genomic_DNA"/>
</dbReference>
<evidence type="ECO:0000313" key="4">
    <source>
        <dbReference type="Proteomes" id="UP000039324"/>
    </source>
</evidence>
<proteinExistence type="predicted"/>
<evidence type="ECO:0000313" key="2">
    <source>
        <dbReference type="EMBL" id="CEO99639.1"/>
    </source>
</evidence>
<dbReference type="PROSITE" id="PS50048">
    <property type="entry name" value="ZN2_CY6_FUNGAL_2"/>
    <property type="match status" value="2"/>
</dbReference>
<evidence type="ECO:0000313" key="3">
    <source>
        <dbReference type="EMBL" id="SPQ98026.1"/>
    </source>
</evidence>
<dbReference type="Gene3D" id="4.10.240.10">
    <property type="entry name" value="Zn(2)-C6 fungal-type DNA-binding domain"/>
    <property type="match status" value="1"/>
</dbReference>
<dbReference type="GO" id="GO:0000981">
    <property type="term" value="F:DNA-binding transcription factor activity, RNA polymerase II-specific"/>
    <property type="evidence" value="ECO:0007669"/>
    <property type="project" value="InterPro"/>
</dbReference>
<evidence type="ECO:0000313" key="5">
    <source>
        <dbReference type="Proteomes" id="UP000290189"/>
    </source>
</evidence>
<dbReference type="Proteomes" id="UP000290189">
    <property type="component" value="Unassembled WGS sequence"/>
</dbReference>
<geneLocation type="mitochondrion" evidence="3"/>
<name>A0A0G4IX14_PLABS</name>
<dbReference type="CDD" id="cd00067">
    <property type="entry name" value="GAL4"/>
    <property type="match status" value="1"/>
</dbReference>
<dbReference type="InterPro" id="IPR001138">
    <property type="entry name" value="Zn2Cys6_DnaBD"/>
</dbReference>
<dbReference type="OrthoDB" id="1555531at2759"/>
<dbReference type="EMBL" id="OVEO01000008">
    <property type="protein sequence ID" value="SPQ98026.1"/>
    <property type="molecule type" value="Genomic_DNA"/>
</dbReference>
<feature type="domain" description="Zn(2)-C6 fungal-type" evidence="1">
    <location>
        <begin position="92"/>
        <end position="123"/>
    </location>
</feature>
<dbReference type="SMART" id="SM00066">
    <property type="entry name" value="GAL4"/>
    <property type="match status" value="2"/>
</dbReference>
<dbReference type="GO" id="GO:0008270">
    <property type="term" value="F:zinc ion binding"/>
    <property type="evidence" value="ECO:0007669"/>
    <property type="project" value="InterPro"/>
</dbReference>
<feature type="domain" description="Zn(2)-C6 fungal-type" evidence="1">
    <location>
        <begin position="42"/>
        <end position="71"/>
    </location>
</feature>
<keyword evidence="3" id="KW-0496">Mitochondrion</keyword>
<reference evidence="2 4" key="1">
    <citation type="submission" date="2015-02" db="EMBL/GenBank/DDBJ databases">
        <authorList>
            <person name="Chooi Y.-H."/>
        </authorList>
    </citation>
    <scope>NUCLEOTIDE SEQUENCE [LARGE SCALE GENOMIC DNA]</scope>
    <source>
        <strain evidence="2">E3</strain>
    </source>
</reference>
<sequence>MCDRPIDQVSCCTALAERIRCGADPASACAGVADHEARIARACVRCWASKTRCCGGRPCVRCVQHGLVCVDRVLSKRESRQGNSRHPKAVKACAPCNRSKVACPDTRPCPRCVRLHIVKDCVIVPRKKPANSKPDPPEPTRDDYPLPTILIDLPDDLDDPVFGPVDPLLTAFDLAVL</sequence>
<dbReference type="Pfam" id="PF00172">
    <property type="entry name" value="Zn_clus"/>
    <property type="match status" value="1"/>
</dbReference>
<dbReference type="InterPro" id="IPR036864">
    <property type="entry name" value="Zn2-C6_fun-type_DNA-bd_sf"/>
</dbReference>
<organism evidence="2 4">
    <name type="scientific">Plasmodiophora brassicae</name>
    <name type="common">Clubroot disease agent</name>
    <dbReference type="NCBI Taxonomy" id="37360"/>
    <lineage>
        <taxon>Eukaryota</taxon>
        <taxon>Sar</taxon>
        <taxon>Rhizaria</taxon>
        <taxon>Endomyxa</taxon>
        <taxon>Phytomyxea</taxon>
        <taxon>Plasmodiophorida</taxon>
        <taxon>Plasmodiophoridae</taxon>
        <taxon>Plasmodiophora</taxon>
    </lineage>
</organism>
<dbReference type="AlphaFoldDB" id="A0A0G4IX14"/>
<dbReference type="Proteomes" id="UP000039324">
    <property type="component" value="Unassembled WGS sequence"/>
</dbReference>
<protein>
    <recommendedName>
        <fullName evidence="1">Zn(2)-C6 fungal-type domain-containing protein</fullName>
    </recommendedName>
</protein>
<accession>A0A0G4IX14</accession>
<dbReference type="PROSITE" id="PS00463">
    <property type="entry name" value="ZN2_CY6_FUNGAL_1"/>
    <property type="match status" value="1"/>
</dbReference>